<evidence type="ECO:0000259" key="2">
    <source>
        <dbReference type="Pfam" id="PF20153"/>
    </source>
</evidence>
<feature type="transmembrane region" description="Helical" evidence="1">
    <location>
        <begin position="94"/>
        <end position="111"/>
    </location>
</feature>
<dbReference type="Proteomes" id="UP001556367">
    <property type="component" value="Unassembled WGS sequence"/>
</dbReference>
<evidence type="ECO:0000313" key="3">
    <source>
        <dbReference type="EMBL" id="KAL0947434.1"/>
    </source>
</evidence>
<comment type="caution">
    <text evidence="3">The sequence shown here is derived from an EMBL/GenBank/DDBJ whole genome shotgun (WGS) entry which is preliminary data.</text>
</comment>
<dbReference type="Pfam" id="PF20153">
    <property type="entry name" value="DUF6535"/>
    <property type="match status" value="1"/>
</dbReference>
<feature type="domain" description="DUF6535" evidence="2">
    <location>
        <begin position="70"/>
        <end position="246"/>
    </location>
</feature>
<dbReference type="InterPro" id="IPR016024">
    <property type="entry name" value="ARM-type_fold"/>
</dbReference>
<dbReference type="SUPFAM" id="SSF48371">
    <property type="entry name" value="ARM repeat"/>
    <property type="match status" value="1"/>
</dbReference>
<organism evidence="3 4">
    <name type="scientific">Hohenbuehelia grisea</name>
    <dbReference type="NCBI Taxonomy" id="104357"/>
    <lineage>
        <taxon>Eukaryota</taxon>
        <taxon>Fungi</taxon>
        <taxon>Dikarya</taxon>
        <taxon>Basidiomycota</taxon>
        <taxon>Agaricomycotina</taxon>
        <taxon>Agaricomycetes</taxon>
        <taxon>Agaricomycetidae</taxon>
        <taxon>Agaricales</taxon>
        <taxon>Pleurotineae</taxon>
        <taxon>Pleurotaceae</taxon>
        <taxon>Hohenbuehelia</taxon>
    </lineage>
</organism>
<evidence type="ECO:0000256" key="1">
    <source>
        <dbReference type="SAM" id="Phobius"/>
    </source>
</evidence>
<feature type="transmembrane region" description="Helical" evidence="1">
    <location>
        <begin position="315"/>
        <end position="339"/>
    </location>
</feature>
<sequence length="879" mass="96452">MHFFSTALKLHSNLQLAHHFPRIVTPGFGRKPLYHAPTSLRRIIVIMSSHQAQVQHDELGREMGDDAQVWRTYAAESSAFDNNVVAEWNRTTDIILLFAALFSAVVTAFTVESYKLLSPDSQDVTNSLLSDIVRSLRPDSGSDTPPTTSFTPQDFTPSTTIVWINALWFTALASSLGVGSLGMLVKQWLSAYTAGLPTTPRLRSQMRQRRYDTLCAWRTQGIINCMPLVLSCCLITFLLGLAILLLELNKTIGILFAVIVAITIVFHAMNIILPALCNCPWKTAISPIAFPLLLPLRLLLRGAINLGLRMPKMLYTCYTSIFLAVVGIWGLVSCIAIVLKVIVCIPVYILSIPVFGLAALYERVKEAVVSRLRRALGRASKYRLVFPPYLQKFISVCSNMLLSFLHSSKSAFMLGGGTADSHPWPHGNSEDARELHAVQTHRRVLEADALLWLMRSSPSKQVVDTAVQSLAGLPAEPITAELLLHGGVSAMLRDRLSYGSYASDAVQATERYLRAILRIRLVTRYLEDARQTEEATTNLLGGFAIKRGLPNYITYICAKGALNDMIDALEAHHTGETPLSPFSLFLLVHTLGQEAAWRKAPKDDHWAMGQTGGWAQVSVRAVPLLLSMLEVEREDLLGAPLVDSAIAFTIATFTQSGAAVNAKVYMDERRCQQDFYYLIVTGLSPILRFPASYGCEGDMLDVAAQKYMAATRQFVSQRNQKSIEDVSGLMVLLRSSLGLSNSDTKSSEALLTLLSQMSNNLLTGIDYAVLVRALRTQNMTPMFSQHLLATLERLVCDCGGATQLVDAGLVKGLQDYLRGPISPVRSQAFRLLGRTACSAAMASAHAMSAMVEEGLLDLAMISSRALGPSPRRISISGSK</sequence>
<proteinExistence type="predicted"/>
<evidence type="ECO:0000313" key="4">
    <source>
        <dbReference type="Proteomes" id="UP001556367"/>
    </source>
</evidence>
<reference evidence="4" key="1">
    <citation type="submission" date="2024-06" db="EMBL/GenBank/DDBJ databases">
        <title>Multi-omics analyses provide insights into the biosynthesis of the anticancer antibiotic pleurotin in Hohenbuehelia grisea.</title>
        <authorList>
            <person name="Weaver J.A."/>
            <person name="Alberti F."/>
        </authorList>
    </citation>
    <scope>NUCLEOTIDE SEQUENCE [LARGE SCALE GENOMIC DNA]</scope>
    <source>
        <strain evidence="4">T-177</strain>
    </source>
</reference>
<dbReference type="InterPro" id="IPR045338">
    <property type="entry name" value="DUF6535"/>
</dbReference>
<feature type="transmembrane region" description="Helical" evidence="1">
    <location>
        <begin position="253"/>
        <end position="276"/>
    </location>
</feature>
<protein>
    <recommendedName>
        <fullName evidence="2">DUF6535 domain-containing protein</fullName>
    </recommendedName>
</protein>
<feature type="transmembrane region" description="Helical" evidence="1">
    <location>
        <begin position="345"/>
        <end position="364"/>
    </location>
</feature>
<feature type="transmembrane region" description="Helical" evidence="1">
    <location>
        <begin position="221"/>
        <end position="246"/>
    </location>
</feature>
<name>A0ABR3IVR1_9AGAR</name>
<keyword evidence="1" id="KW-0812">Transmembrane</keyword>
<feature type="transmembrane region" description="Helical" evidence="1">
    <location>
        <begin position="162"/>
        <end position="185"/>
    </location>
</feature>
<gene>
    <name evidence="3" type="ORF">HGRIS_013544</name>
</gene>
<dbReference type="EMBL" id="JASNQZ010000015">
    <property type="protein sequence ID" value="KAL0947434.1"/>
    <property type="molecule type" value="Genomic_DNA"/>
</dbReference>
<accession>A0ABR3IVR1</accession>
<keyword evidence="1" id="KW-0472">Membrane</keyword>
<feature type="transmembrane region" description="Helical" evidence="1">
    <location>
        <begin position="384"/>
        <end position="405"/>
    </location>
</feature>
<keyword evidence="4" id="KW-1185">Reference proteome</keyword>
<keyword evidence="1" id="KW-1133">Transmembrane helix</keyword>